<dbReference type="PIRSF" id="PIRSF000097">
    <property type="entry name" value="AKR"/>
    <property type="match status" value="1"/>
</dbReference>
<comment type="catalytic activity">
    <reaction evidence="4">
        <text>hydroxyacetone + NADP(+) = methylglyoxal + NADPH + H(+)</text>
        <dbReference type="Rhea" id="RHEA:27986"/>
        <dbReference type="ChEBI" id="CHEBI:15378"/>
        <dbReference type="ChEBI" id="CHEBI:17158"/>
        <dbReference type="ChEBI" id="CHEBI:27957"/>
        <dbReference type="ChEBI" id="CHEBI:57783"/>
        <dbReference type="ChEBI" id="CHEBI:58349"/>
    </reaction>
</comment>
<comment type="caution">
    <text evidence="9">The sequence shown here is derived from an EMBL/GenBank/DDBJ whole genome shotgun (WGS) entry which is preliminary data.</text>
</comment>
<evidence type="ECO:0000256" key="1">
    <source>
        <dbReference type="ARBA" id="ARBA00007905"/>
    </source>
</evidence>
<comment type="similarity">
    <text evidence="1">Belongs to the aldo/keto reductase family.</text>
</comment>
<feature type="site" description="Lowers pKa of active site Tyr" evidence="7">
    <location>
        <position position="67"/>
    </location>
</feature>
<dbReference type="EMBL" id="MDTQ01000001">
    <property type="protein sequence ID" value="ODC03535.1"/>
    <property type="molecule type" value="Genomic_DNA"/>
</dbReference>
<dbReference type="PANTHER" id="PTHR43827:SF3">
    <property type="entry name" value="NADP-DEPENDENT OXIDOREDUCTASE DOMAIN-CONTAINING PROTEIN"/>
    <property type="match status" value="1"/>
</dbReference>
<dbReference type="FunFam" id="3.20.20.100:FF:000002">
    <property type="entry name" value="2,5-diketo-D-gluconic acid reductase A"/>
    <property type="match status" value="1"/>
</dbReference>
<evidence type="ECO:0000256" key="6">
    <source>
        <dbReference type="PIRSR" id="PIRSR000097-2"/>
    </source>
</evidence>
<feature type="binding site" evidence="6">
    <location>
        <position position="100"/>
    </location>
    <ligand>
        <name>substrate</name>
    </ligand>
</feature>
<name>A0A1E2VA57_9GAMM</name>
<reference evidence="9 10" key="1">
    <citation type="submission" date="2016-08" db="EMBL/GenBank/DDBJ databases">
        <authorList>
            <person name="Seilhamer J.J."/>
        </authorList>
    </citation>
    <scope>NUCLEOTIDE SEQUENCE [LARGE SCALE GENOMIC DNA]</scope>
    <source>
        <strain evidence="9 10">PH27A</strain>
    </source>
</reference>
<keyword evidence="10" id="KW-1185">Reference proteome</keyword>
<evidence type="ECO:0000256" key="3">
    <source>
        <dbReference type="ARBA" id="ARBA00023002"/>
    </source>
</evidence>
<feature type="domain" description="NADP-dependent oxidoreductase" evidence="8">
    <location>
        <begin position="11"/>
        <end position="253"/>
    </location>
</feature>
<dbReference type="RefSeq" id="WP_068997951.1">
    <property type="nucleotide sequence ID" value="NZ_MDTQ01000001.1"/>
</dbReference>
<dbReference type="GO" id="GO:1990002">
    <property type="term" value="F:methylglyoxal reductase (NADPH) (acetol producing) activity"/>
    <property type="evidence" value="ECO:0007669"/>
    <property type="project" value="TreeGrafter"/>
</dbReference>
<dbReference type="InterPro" id="IPR023210">
    <property type="entry name" value="NADP_OxRdtase_dom"/>
</dbReference>
<evidence type="ECO:0000256" key="4">
    <source>
        <dbReference type="ARBA" id="ARBA00049445"/>
    </source>
</evidence>
<keyword evidence="3" id="KW-0560">Oxidoreductase</keyword>
<evidence type="ECO:0000313" key="9">
    <source>
        <dbReference type="EMBL" id="ODC03535.1"/>
    </source>
</evidence>
<organism evidence="9 10">
    <name type="scientific">Terasakiispira papahanaumokuakeensis</name>
    <dbReference type="NCBI Taxonomy" id="197479"/>
    <lineage>
        <taxon>Bacteria</taxon>
        <taxon>Pseudomonadati</taxon>
        <taxon>Pseudomonadota</taxon>
        <taxon>Gammaproteobacteria</taxon>
        <taxon>Oceanospirillales</taxon>
        <taxon>Terasakiispira</taxon>
    </lineage>
</organism>
<dbReference type="InterPro" id="IPR018170">
    <property type="entry name" value="Aldo/ket_reductase_CS"/>
</dbReference>
<evidence type="ECO:0000259" key="8">
    <source>
        <dbReference type="Pfam" id="PF00248"/>
    </source>
</evidence>
<dbReference type="Pfam" id="PF00248">
    <property type="entry name" value="Aldo_ket_red"/>
    <property type="match status" value="1"/>
</dbReference>
<dbReference type="NCBIfam" id="NF008377">
    <property type="entry name" value="PRK11172.1"/>
    <property type="match status" value="1"/>
</dbReference>
<dbReference type="AlphaFoldDB" id="A0A1E2VA57"/>
<dbReference type="Proteomes" id="UP000094291">
    <property type="component" value="Unassembled WGS sequence"/>
</dbReference>
<dbReference type="OrthoDB" id="9804790at2"/>
<evidence type="ECO:0000256" key="7">
    <source>
        <dbReference type="PIRSR" id="PIRSR000097-3"/>
    </source>
</evidence>
<dbReference type="PROSITE" id="PS00062">
    <property type="entry name" value="ALDOKETO_REDUCTASE_2"/>
    <property type="match status" value="1"/>
</dbReference>
<sequence length="270" mass="30054">MSNATFPNPGLGTFRLNGDTLKQSIKEALSLGYRHIDTAQFYDNESTVGQAIAESDVPREEIFLTTKIWHDQLQPDAFKAAVNESLRKLGTDYVDLLLIHWPSPEDEVPMVDYLNALSEAKASGKARHIGVSNFTTAQIDRAIDILGEGELFTNQIEVHPFLQNTVLIDHCQRQGIRVTGYMPLAVGKVMEDDTLKAIADSHEVSPAQITLAWLKARDITVIPSSTKAEHLKSNLEAFELELTADEMAQIGRLDRAERIANPDFAPNWDE</sequence>
<dbReference type="PANTHER" id="PTHR43827">
    <property type="entry name" value="2,5-DIKETO-D-GLUCONIC ACID REDUCTASE"/>
    <property type="match status" value="1"/>
</dbReference>
<evidence type="ECO:0000313" key="10">
    <source>
        <dbReference type="Proteomes" id="UP000094291"/>
    </source>
</evidence>
<proteinExistence type="inferred from homology"/>
<dbReference type="PROSITE" id="PS00798">
    <property type="entry name" value="ALDOKETO_REDUCTASE_1"/>
    <property type="match status" value="1"/>
</dbReference>
<dbReference type="STRING" id="197479.BFW38_08215"/>
<evidence type="ECO:0000256" key="5">
    <source>
        <dbReference type="PIRSR" id="PIRSR000097-1"/>
    </source>
</evidence>
<feature type="active site" description="Proton donor" evidence="5">
    <location>
        <position position="42"/>
    </location>
</feature>
<dbReference type="Gene3D" id="3.20.20.100">
    <property type="entry name" value="NADP-dependent oxidoreductase domain"/>
    <property type="match status" value="1"/>
</dbReference>
<dbReference type="InterPro" id="IPR020471">
    <property type="entry name" value="AKR"/>
</dbReference>
<gene>
    <name evidence="9" type="ORF">BFW38_08215</name>
</gene>
<dbReference type="GO" id="GO:0051596">
    <property type="term" value="P:methylglyoxal catabolic process"/>
    <property type="evidence" value="ECO:0007669"/>
    <property type="project" value="TreeGrafter"/>
</dbReference>
<dbReference type="PRINTS" id="PR00069">
    <property type="entry name" value="ALDKETRDTASE"/>
</dbReference>
<keyword evidence="2" id="KW-0521">NADP</keyword>
<dbReference type="SUPFAM" id="SSF51430">
    <property type="entry name" value="NAD(P)-linked oxidoreductase"/>
    <property type="match status" value="1"/>
</dbReference>
<accession>A0A1E2VA57</accession>
<dbReference type="InterPro" id="IPR036812">
    <property type="entry name" value="NAD(P)_OxRdtase_dom_sf"/>
</dbReference>
<evidence type="ECO:0000256" key="2">
    <source>
        <dbReference type="ARBA" id="ARBA00022857"/>
    </source>
</evidence>
<protein>
    <submittedName>
        <fullName evidence="9">2,5-didehydrogluconate reductase B</fullName>
    </submittedName>
</protein>